<evidence type="ECO:0000313" key="2">
    <source>
        <dbReference type="EMBL" id="MDB6178635.1"/>
    </source>
</evidence>
<evidence type="ECO:0000259" key="1">
    <source>
        <dbReference type="Pfam" id="PF13403"/>
    </source>
</evidence>
<reference evidence="2" key="1">
    <citation type="submission" date="2022-12" db="EMBL/GenBank/DDBJ databases">
        <title>Paracoccus onchidii sp. nov., isolated from a marine invertebrate from the South China Sea.</title>
        <authorList>
            <person name="Xu S."/>
            <person name="Liu Z."/>
            <person name="Xu Y."/>
        </authorList>
    </citation>
    <scope>NUCLEOTIDE SEQUENCE</scope>
    <source>
        <strain evidence="2">Z330</strain>
    </source>
</reference>
<evidence type="ECO:0000313" key="3">
    <source>
        <dbReference type="Proteomes" id="UP001165641"/>
    </source>
</evidence>
<organism evidence="2 3">
    <name type="scientific">Paracoccus onchidii</name>
    <dbReference type="NCBI Taxonomy" id="3017813"/>
    <lineage>
        <taxon>Bacteria</taxon>
        <taxon>Pseudomonadati</taxon>
        <taxon>Pseudomonadota</taxon>
        <taxon>Alphaproteobacteria</taxon>
        <taxon>Rhodobacterales</taxon>
        <taxon>Paracoccaceae</taxon>
        <taxon>Paracoccus</taxon>
    </lineage>
</organism>
<name>A0ABT4ZIT0_9RHOB</name>
<dbReference type="RefSeq" id="WP_271889752.1">
    <property type="nucleotide sequence ID" value="NZ_JAQBIE010000018.1"/>
</dbReference>
<dbReference type="Proteomes" id="UP001165641">
    <property type="component" value="Unassembled WGS sequence"/>
</dbReference>
<gene>
    <name evidence="2" type="ORF">PAF17_14125</name>
</gene>
<protein>
    <submittedName>
        <fullName evidence="2">Hint domain-containing protein</fullName>
    </submittedName>
</protein>
<dbReference type="Pfam" id="PF13403">
    <property type="entry name" value="Hint_2"/>
    <property type="match status" value="1"/>
</dbReference>
<dbReference type="Gene3D" id="2.170.16.10">
    <property type="entry name" value="Hedgehog/Intein (Hint) domain"/>
    <property type="match status" value="1"/>
</dbReference>
<keyword evidence="3" id="KW-1185">Reference proteome</keyword>
<sequence length="409" mass="43599">MPFLTGIPDATLATVGADLTVVDLPPTQLINLFGASRTFEEFDIASPLGDTLTQGDEIAPIDSTGQSLEEGTYLGEATLMNAGATVGLPGVADISLTVNPIEGQVMQDEDGNVFMITDDELSDDRLSVTAAVTVLGIPIEITAPASEITESLASAVESAVPIGGAAIAALIRGGTDTIQATLDTTIITMDFDPDGSFILDDDDVLACFVHGTRIETDCGAIPVQDISVGQMIMTRDHGLRPVRWVGSAKLGPIRLRARPQLRPIRILAGALGQNCPATELLVSPQHRILVRSSIAQRMFGTDEVLVAAKHLLELDGIEIASDLSRVEYFHIMFDDHEIVHSNGAETESFYAGTEALNLVGASARNEIFELFPSLAEQESPLASARILPNGRKARQLATRHARNRKQLVS</sequence>
<accession>A0ABT4ZIT0</accession>
<comment type="caution">
    <text evidence="2">The sequence shown here is derived from an EMBL/GenBank/DDBJ whole genome shotgun (WGS) entry which is preliminary data.</text>
</comment>
<dbReference type="EMBL" id="JAQBIE010000018">
    <property type="protein sequence ID" value="MDB6178635.1"/>
    <property type="molecule type" value="Genomic_DNA"/>
</dbReference>
<dbReference type="SUPFAM" id="SSF51294">
    <property type="entry name" value="Hedgehog/intein (Hint) domain"/>
    <property type="match status" value="1"/>
</dbReference>
<dbReference type="InterPro" id="IPR036844">
    <property type="entry name" value="Hint_dom_sf"/>
</dbReference>
<feature type="domain" description="Hedgehog/Intein (Hint)" evidence="1">
    <location>
        <begin position="207"/>
        <end position="352"/>
    </location>
</feature>
<dbReference type="InterPro" id="IPR028992">
    <property type="entry name" value="Hedgehog/Intein_dom"/>
</dbReference>
<proteinExistence type="predicted"/>